<dbReference type="Proteomes" id="UP000007384">
    <property type="component" value="Chromosome"/>
</dbReference>
<dbReference type="OrthoDB" id="9808591at2"/>
<dbReference type="KEGG" id="fpe:Ferpe_1071"/>
<evidence type="ECO:0000313" key="2">
    <source>
        <dbReference type="Proteomes" id="UP000007384"/>
    </source>
</evidence>
<dbReference type="eggNOG" id="COG0641">
    <property type="taxonomic scope" value="Bacteria"/>
</dbReference>
<dbReference type="STRING" id="771875.Ferpe_1071"/>
<gene>
    <name evidence="1" type="ordered locus">Ferpe_1071</name>
</gene>
<organism evidence="1 2">
    <name type="scientific">Fervidobacterium pennivorans (strain DSM 9078 / Ven5)</name>
    <dbReference type="NCBI Taxonomy" id="771875"/>
    <lineage>
        <taxon>Bacteria</taxon>
        <taxon>Thermotogati</taxon>
        <taxon>Thermotogota</taxon>
        <taxon>Thermotogae</taxon>
        <taxon>Thermotogales</taxon>
        <taxon>Fervidobacteriaceae</taxon>
        <taxon>Fervidobacterium</taxon>
    </lineage>
</organism>
<dbReference type="PATRIC" id="fig|771875.3.peg.1095"/>
<name>H9UCD4_FERPD</name>
<dbReference type="HOGENOM" id="CLU_2751873_0_0_0"/>
<dbReference type="AlphaFoldDB" id="H9UCD4"/>
<dbReference type="EMBL" id="CP003260">
    <property type="protein sequence ID" value="AFG35177.1"/>
    <property type="molecule type" value="Genomic_DNA"/>
</dbReference>
<accession>H9UCD4</accession>
<reference evidence="1" key="1">
    <citation type="submission" date="2012-03" db="EMBL/GenBank/DDBJ databases">
        <title>Complete sequence of Fervidobacterium pennivorans DSM 9078.</title>
        <authorList>
            <consortium name="US DOE Joint Genome Institute"/>
            <person name="Lucas S."/>
            <person name="Han J."/>
            <person name="Lapidus A."/>
            <person name="Cheng J.-F."/>
            <person name="Goodwin L."/>
            <person name="Pitluck S."/>
            <person name="Peters L."/>
            <person name="Ovchinnikova G."/>
            <person name="Lu M."/>
            <person name="Detter J.C."/>
            <person name="Han C."/>
            <person name="Tapia R."/>
            <person name="Land M."/>
            <person name="Hauser L."/>
            <person name="Kyrpides N."/>
            <person name="Ivanova N."/>
            <person name="Pagani I."/>
            <person name="Noll K.M."/>
            <person name="Woyke T."/>
        </authorList>
    </citation>
    <scope>NUCLEOTIDE SEQUENCE</scope>
    <source>
        <strain evidence="1">DSM 9078</strain>
    </source>
</reference>
<dbReference type="RefSeq" id="WP_014451617.1">
    <property type="nucleotide sequence ID" value="NC_017095.1"/>
</dbReference>
<keyword evidence="2" id="KW-1185">Reference proteome</keyword>
<evidence type="ECO:0000313" key="1">
    <source>
        <dbReference type="EMBL" id="AFG35177.1"/>
    </source>
</evidence>
<protein>
    <submittedName>
        <fullName evidence="1">Uncharacterized protein</fullName>
    </submittedName>
</protein>
<sequence>MSFEVTYTGLHKRLNWDILKIDTYFYSEFNTTNVIVSPVYDWNGSLEEELKIDVSMEEKYYEMINLLLKK</sequence>
<proteinExistence type="predicted"/>